<evidence type="ECO:0000313" key="2">
    <source>
        <dbReference type="Proteomes" id="UP000465112"/>
    </source>
</evidence>
<name>A0A6A5F0W2_PERFL</name>
<accession>A0A6A5F0W2</accession>
<protein>
    <submittedName>
        <fullName evidence="1">Uncharacterized protein</fullName>
    </submittedName>
</protein>
<keyword evidence="2" id="KW-1185">Reference proteome</keyword>
<dbReference type="AlphaFoldDB" id="A0A6A5F0W2"/>
<evidence type="ECO:0000313" key="1">
    <source>
        <dbReference type="EMBL" id="KAF1381634.1"/>
    </source>
</evidence>
<comment type="caution">
    <text evidence="1">The sequence shown here is derived from an EMBL/GenBank/DDBJ whole genome shotgun (WGS) entry which is preliminary data.</text>
</comment>
<reference evidence="1 2" key="1">
    <citation type="submission" date="2019-06" db="EMBL/GenBank/DDBJ databases">
        <title>A chromosome-scale genome assembly of the European perch, Perca fluviatilis.</title>
        <authorList>
            <person name="Roques C."/>
            <person name="Zahm M."/>
            <person name="Cabau C."/>
            <person name="Klopp C."/>
            <person name="Bouchez O."/>
            <person name="Donnadieu C."/>
            <person name="Kuhl H."/>
            <person name="Gislard M."/>
            <person name="Guendouz S."/>
            <person name="Journot L."/>
            <person name="Haffray P."/>
            <person name="Bestin A."/>
            <person name="Morvezen R."/>
            <person name="Feron R."/>
            <person name="Wen M."/>
            <person name="Jouanno E."/>
            <person name="Herpin A."/>
            <person name="Schartl M."/>
            <person name="Postlethwait J."/>
            <person name="Schaerlinger B."/>
            <person name="Chardard D."/>
            <person name="Lecocq T."/>
            <person name="Poncet C."/>
            <person name="Jaffrelo L."/>
            <person name="Lampietro C."/>
            <person name="Guiguen Y."/>
        </authorList>
    </citation>
    <scope>NUCLEOTIDE SEQUENCE [LARGE SCALE GENOMIC DNA]</scope>
    <source>
        <tissue evidence="1">Blood</tissue>
    </source>
</reference>
<sequence length="91" mass="10813">MSPALTRTLFFSPPRLQSCLSSTWLSLHSTAPGKKPTLYHTATWLKPQRRRRLSTFLQISYLRRSWLEIIFNLWTKCKMMMLTFKKDTGYI</sequence>
<dbReference type="Proteomes" id="UP000465112">
    <property type="component" value="Chromosome 13"/>
</dbReference>
<organism evidence="1 2">
    <name type="scientific">Perca fluviatilis</name>
    <name type="common">European perch</name>
    <dbReference type="NCBI Taxonomy" id="8168"/>
    <lineage>
        <taxon>Eukaryota</taxon>
        <taxon>Metazoa</taxon>
        <taxon>Chordata</taxon>
        <taxon>Craniata</taxon>
        <taxon>Vertebrata</taxon>
        <taxon>Euteleostomi</taxon>
        <taxon>Actinopterygii</taxon>
        <taxon>Neopterygii</taxon>
        <taxon>Teleostei</taxon>
        <taxon>Neoteleostei</taxon>
        <taxon>Acanthomorphata</taxon>
        <taxon>Eupercaria</taxon>
        <taxon>Perciformes</taxon>
        <taxon>Percoidei</taxon>
        <taxon>Percidae</taxon>
        <taxon>Percinae</taxon>
        <taxon>Perca</taxon>
    </lineage>
</organism>
<dbReference type="EMBL" id="VHII01000013">
    <property type="protein sequence ID" value="KAF1381634.1"/>
    <property type="molecule type" value="Genomic_DNA"/>
</dbReference>
<gene>
    <name evidence="1" type="ORF">PFLUV_G00155990</name>
</gene>
<proteinExistence type="predicted"/>